<reference evidence="1 2" key="1">
    <citation type="submission" date="2021-06" db="EMBL/GenBank/DDBJ databases">
        <authorList>
            <person name="Palmer J.M."/>
        </authorList>
    </citation>
    <scope>NUCLEOTIDE SEQUENCE [LARGE SCALE GENOMIC DNA]</scope>
    <source>
        <strain evidence="2">if_2019</strain>
        <tissue evidence="1">Muscle</tissue>
    </source>
</reference>
<protein>
    <submittedName>
        <fullName evidence="1">Uncharacterized protein</fullName>
    </submittedName>
</protein>
<evidence type="ECO:0000313" key="2">
    <source>
        <dbReference type="Proteomes" id="UP001482620"/>
    </source>
</evidence>
<proteinExistence type="predicted"/>
<accession>A0ABV0VJB4</accession>
<keyword evidence="2" id="KW-1185">Reference proteome</keyword>
<comment type="caution">
    <text evidence="1">The sequence shown here is derived from an EMBL/GenBank/DDBJ whole genome shotgun (WGS) entry which is preliminary data.</text>
</comment>
<gene>
    <name evidence="1" type="ORF">ILYODFUR_033726</name>
</gene>
<evidence type="ECO:0000313" key="1">
    <source>
        <dbReference type="EMBL" id="MEQ2257327.1"/>
    </source>
</evidence>
<organism evidence="1 2">
    <name type="scientific">Ilyodon furcidens</name>
    <name type="common">goldbreast splitfin</name>
    <dbReference type="NCBI Taxonomy" id="33524"/>
    <lineage>
        <taxon>Eukaryota</taxon>
        <taxon>Metazoa</taxon>
        <taxon>Chordata</taxon>
        <taxon>Craniata</taxon>
        <taxon>Vertebrata</taxon>
        <taxon>Euteleostomi</taxon>
        <taxon>Actinopterygii</taxon>
        <taxon>Neopterygii</taxon>
        <taxon>Teleostei</taxon>
        <taxon>Neoteleostei</taxon>
        <taxon>Acanthomorphata</taxon>
        <taxon>Ovalentaria</taxon>
        <taxon>Atherinomorphae</taxon>
        <taxon>Cyprinodontiformes</taxon>
        <taxon>Goodeidae</taxon>
        <taxon>Ilyodon</taxon>
    </lineage>
</organism>
<dbReference type="EMBL" id="JAHRIQ010110104">
    <property type="protein sequence ID" value="MEQ2257327.1"/>
    <property type="molecule type" value="Genomic_DNA"/>
</dbReference>
<sequence>MEETNCLDLWRHWETIFLESANLAIPVSEWFVCKPLLNPVPVPVPEELGDERPPHLLPVPEGFEDEPPFLPVPEFREGVRTQRLRRSSRLLQGLVMGSNGFCTALLNSTVSFLMADLLIGSEGPLHADAGFLTCFVVGVSGSRKPASSLPASGKPAPGRQG</sequence>
<dbReference type="Proteomes" id="UP001482620">
    <property type="component" value="Unassembled WGS sequence"/>
</dbReference>
<name>A0ABV0VJB4_9TELE</name>